<feature type="region of interest" description="Disordered" evidence="1">
    <location>
        <begin position="495"/>
        <end position="571"/>
    </location>
</feature>
<dbReference type="InterPro" id="IPR013809">
    <property type="entry name" value="ENTH"/>
</dbReference>
<proteinExistence type="predicted"/>
<dbReference type="SMART" id="SM00273">
    <property type="entry name" value="ENTH"/>
    <property type="match status" value="1"/>
</dbReference>
<dbReference type="Pfam" id="PF07651">
    <property type="entry name" value="ANTH"/>
    <property type="match status" value="1"/>
</dbReference>
<dbReference type="EMBL" id="CAKOGP040001803">
    <property type="protein sequence ID" value="CAJ1952470.1"/>
    <property type="molecule type" value="Genomic_DNA"/>
</dbReference>
<sequence length="571" mass="64188">MRFTTHTIAIIIAVCAVLDQGALAAAKKPSRSSPSRRPPSRSGPSRSSGRPPVSKRKYDDEEDEEEEDFGLDDPFDEEEEDEYEEEERRPIRSSPRKSSRSSRPAPKKRPSSSRGRYDDYDDEYDRPRRPPGGRKPGRSGPPSRRGPPGRGRGSVVPYTRHQKASTFTRSLEKLKSSMPDPSAVKNAAVNSLNAARETTSSLSSNLYREVKGLTSSELEQVMLKATRPDDTAVKGKHVERLVGVTYQISARYDIYDAVLRKLWSKMAEKDWRTTIKALYILHRFSADGAPEHAPSLKARLRELRRTRDPKRKEKFFSSKQLLAGDDKPENAKFKAFMSRYAHYVLLRVQCFGGMFDEIGVEPGKETKKSKSKPKPKPITSTCLRVEHLDASALLLKAGVACQLKDGEECENTAIAAERVASDLIGLTSAVAKALNRALERDELDGSDAELIKRWCEFYSEDLLPQTRSMVKRTTPKLDAFGLFLPSRMGATVSQDTLQKGLKLEPPEPSAGDAEAAEEEDEDSADEKVETKVQEEAEDEEEEDVEVEVDEGNVYDEYEYDVEEYYDDEEPF</sequence>
<feature type="compositionally biased region" description="Basic residues" evidence="1">
    <location>
        <begin position="94"/>
        <end position="111"/>
    </location>
</feature>
<gene>
    <name evidence="4" type="ORF">CYCCA115_LOCUS13569</name>
</gene>
<organism evidence="4 5">
    <name type="scientific">Cylindrotheca closterium</name>
    <dbReference type="NCBI Taxonomy" id="2856"/>
    <lineage>
        <taxon>Eukaryota</taxon>
        <taxon>Sar</taxon>
        <taxon>Stramenopiles</taxon>
        <taxon>Ochrophyta</taxon>
        <taxon>Bacillariophyta</taxon>
        <taxon>Bacillariophyceae</taxon>
        <taxon>Bacillariophycidae</taxon>
        <taxon>Bacillariales</taxon>
        <taxon>Bacillariaceae</taxon>
        <taxon>Cylindrotheca</taxon>
    </lineage>
</organism>
<feature type="compositionally biased region" description="Acidic residues" evidence="1">
    <location>
        <begin position="535"/>
        <end position="571"/>
    </location>
</feature>
<evidence type="ECO:0000313" key="4">
    <source>
        <dbReference type="EMBL" id="CAJ1952470.1"/>
    </source>
</evidence>
<evidence type="ECO:0000256" key="1">
    <source>
        <dbReference type="SAM" id="MobiDB-lite"/>
    </source>
</evidence>
<feature type="chain" id="PRO_5042064228" description="ENTH domain-containing protein" evidence="2">
    <location>
        <begin position="25"/>
        <end position="571"/>
    </location>
</feature>
<dbReference type="Gene3D" id="1.25.40.90">
    <property type="match status" value="1"/>
</dbReference>
<feature type="compositionally biased region" description="Basic and acidic residues" evidence="1">
    <location>
        <begin position="525"/>
        <end position="534"/>
    </location>
</feature>
<feature type="compositionally biased region" description="Acidic residues" evidence="1">
    <location>
        <begin position="60"/>
        <end position="85"/>
    </location>
</feature>
<evidence type="ECO:0000313" key="5">
    <source>
        <dbReference type="Proteomes" id="UP001295423"/>
    </source>
</evidence>
<dbReference type="Proteomes" id="UP001295423">
    <property type="component" value="Unassembled WGS sequence"/>
</dbReference>
<feature type="domain" description="ENTH" evidence="3">
    <location>
        <begin position="210"/>
        <end position="358"/>
    </location>
</feature>
<comment type="caution">
    <text evidence="4">The sequence shown here is derived from an EMBL/GenBank/DDBJ whole genome shotgun (WGS) entry which is preliminary data.</text>
</comment>
<evidence type="ECO:0000259" key="3">
    <source>
        <dbReference type="PROSITE" id="PS50942"/>
    </source>
</evidence>
<dbReference type="InterPro" id="IPR008942">
    <property type="entry name" value="ENTH_VHS"/>
</dbReference>
<name>A0AAD2JHX1_9STRA</name>
<feature type="compositionally biased region" description="Low complexity" evidence="1">
    <location>
        <begin position="31"/>
        <end position="52"/>
    </location>
</feature>
<evidence type="ECO:0000256" key="2">
    <source>
        <dbReference type="SAM" id="SignalP"/>
    </source>
</evidence>
<keyword evidence="5" id="KW-1185">Reference proteome</keyword>
<accession>A0AAD2JHX1</accession>
<dbReference type="SUPFAM" id="SSF48464">
    <property type="entry name" value="ENTH/VHS domain"/>
    <property type="match status" value="1"/>
</dbReference>
<feature type="compositionally biased region" description="Acidic residues" evidence="1">
    <location>
        <begin position="514"/>
        <end position="524"/>
    </location>
</feature>
<dbReference type="PROSITE" id="PS50942">
    <property type="entry name" value="ENTH"/>
    <property type="match status" value="1"/>
</dbReference>
<protein>
    <recommendedName>
        <fullName evidence="3">ENTH domain-containing protein</fullName>
    </recommendedName>
</protein>
<dbReference type="GO" id="GO:0005543">
    <property type="term" value="F:phospholipid binding"/>
    <property type="evidence" value="ECO:0007669"/>
    <property type="project" value="InterPro"/>
</dbReference>
<reference evidence="4" key="1">
    <citation type="submission" date="2023-08" db="EMBL/GenBank/DDBJ databases">
        <authorList>
            <person name="Audoor S."/>
            <person name="Bilcke G."/>
        </authorList>
    </citation>
    <scope>NUCLEOTIDE SEQUENCE</scope>
</reference>
<dbReference type="AlphaFoldDB" id="A0AAD2JHX1"/>
<feature type="region of interest" description="Disordered" evidence="1">
    <location>
        <begin position="23"/>
        <end position="164"/>
    </location>
</feature>
<feature type="signal peptide" evidence="2">
    <location>
        <begin position="1"/>
        <end position="24"/>
    </location>
</feature>
<keyword evidence="2" id="KW-0732">Signal</keyword>
<dbReference type="InterPro" id="IPR011417">
    <property type="entry name" value="ANTH_dom"/>
</dbReference>